<dbReference type="InterPro" id="IPR027417">
    <property type="entry name" value="P-loop_NTPase"/>
</dbReference>
<dbReference type="AlphaFoldDB" id="A0A7J4THX7"/>
<feature type="non-terminal residue" evidence="2">
    <location>
        <position position="147"/>
    </location>
</feature>
<feature type="domain" description="ABC transporter" evidence="1">
    <location>
        <begin position="22"/>
        <end position="144"/>
    </location>
</feature>
<dbReference type="PANTHER" id="PTHR42764:SF1">
    <property type="entry name" value="PHOSPHONATES UTILIZATION ATP-BINDING PROTEIN PHNK-RELATED"/>
    <property type="match status" value="1"/>
</dbReference>
<dbReference type="PANTHER" id="PTHR42764">
    <property type="entry name" value="PHOSPHONATES UTILIZATION ATP-BINDING PROTEIN PHNK-RELATED"/>
    <property type="match status" value="1"/>
</dbReference>
<keyword evidence="2" id="KW-0547">Nucleotide-binding</keyword>
<evidence type="ECO:0000313" key="3">
    <source>
        <dbReference type="Proteomes" id="UP000586031"/>
    </source>
</evidence>
<dbReference type="GO" id="GO:0016887">
    <property type="term" value="F:ATP hydrolysis activity"/>
    <property type="evidence" value="ECO:0007669"/>
    <property type="project" value="InterPro"/>
</dbReference>
<reference evidence="3" key="1">
    <citation type="journal article" date="2020" name="bioRxiv">
        <title>A rank-normalized archaeal taxonomy based on genome phylogeny resolves widespread incomplete and uneven classifications.</title>
        <authorList>
            <person name="Rinke C."/>
            <person name="Chuvochina M."/>
            <person name="Mussig A.J."/>
            <person name="Chaumeil P.-A."/>
            <person name="Waite D.W."/>
            <person name="Whitman W.B."/>
            <person name="Parks D.H."/>
            <person name="Hugenholtz P."/>
        </authorList>
    </citation>
    <scope>NUCLEOTIDE SEQUENCE [LARGE SCALE GENOMIC DNA]</scope>
</reference>
<organism evidence="2 3">
    <name type="scientific">Methanobacterium subterraneum</name>
    <dbReference type="NCBI Taxonomy" id="59277"/>
    <lineage>
        <taxon>Archaea</taxon>
        <taxon>Methanobacteriati</taxon>
        <taxon>Methanobacteriota</taxon>
        <taxon>Methanomada group</taxon>
        <taxon>Methanobacteria</taxon>
        <taxon>Methanobacteriales</taxon>
        <taxon>Methanobacteriaceae</taxon>
        <taxon>Methanobacterium</taxon>
    </lineage>
</organism>
<dbReference type="GO" id="GO:0019700">
    <property type="term" value="P:organic phosphonate catabolic process"/>
    <property type="evidence" value="ECO:0007669"/>
    <property type="project" value="TreeGrafter"/>
</dbReference>
<dbReference type="InterPro" id="IPR003439">
    <property type="entry name" value="ABC_transporter-like_ATP-bd"/>
</dbReference>
<dbReference type="Proteomes" id="UP000586031">
    <property type="component" value="Unassembled WGS sequence"/>
</dbReference>
<dbReference type="Pfam" id="PF00005">
    <property type="entry name" value="ABC_tran"/>
    <property type="match status" value="1"/>
</dbReference>
<sequence length="147" mass="16492">MIKIENLSKTYHMEEGLKIKALDQVNLEVEKGEIVGIIGTSGSGKTSLLRVLRGVEPFDDGSITIDDVTVTPESTTYYSRKLREATAIHLQRSFGLWSETAINNVIRKLYGTKYGDEALTDFDFAFDEFEEEAMEILRVVGLDHKAT</sequence>
<evidence type="ECO:0000259" key="1">
    <source>
        <dbReference type="Pfam" id="PF00005"/>
    </source>
</evidence>
<dbReference type="Gene3D" id="3.40.50.300">
    <property type="entry name" value="P-loop containing nucleotide triphosphate hydrolases"/>
    <property type="match status" value="1"/>
</dbReference>
<evidence type="ECO:0000313" key="2">
    <source>
        <dbReference type="EMBL" id="HII83501.1"/>
    </source>
</evidence>
<dbReference type="EMBL" id="DUHE01000041">
    <property type="protein sequence ID" value="HII83501.1"/>
    <property type="molecule type" value="Genomic_DNA"/>
</dbReference>
<comment type="caution">
    <text evidence="2">The sequence shown here is derived from an EMBL/GenBank/DDBJ whole genome shotgun (WGS) entry which is preliminary data.</text>
</comment>
<proteinExistence type="predicted"/>
<dbReference type="GO" id="GO:0005524">
    <property type="term" value="F:ATP binding"/>
    <property type="evidence" value="ECO:0007669"/>
    <property type="project" value="UniProtKB-KW"/>
</dbReference>
<gene>
    <name evidence="2" type="ORF">HA271_01390</name>
</gene>
<accession>A0A7J4THX7</accession>
<protein>
    <submittedName>
        <fullName evidence="2">Amino acid ABC transporter ATP-binding protein</fullName>
    </submittedName>
</protein>
<name>A0A7J4THX7_9EURY</name>
<dbReference type="SUPFAM" id="SSF52540">
    <property type="entry name" value="P-loop containing nucleoside triphosphate hydrolases"/>
    <property type="match status" value="1"/>
</dbReference>
<keyword evidence="2" id="KW-0067">ATP-binding</keyword>